<evidence type="ECO:0000313" key="9">
    <source>
        <dbReference type="EMBL" id="QDH88147.1"/>
    </source>
</evidence>
<dbReference type="Pfam" id="PF03863">
    <property type="entry name" value="Phage_mat-A"/>
    <property type="match status" value="1"/>
</dbReference>
<comment type="subcellular location">
    <subcellularLocation>
        <location evidence="1">Virion</location>
    </subcellularLocation>
</comment>
<feature type="region of interest" description="Disordered" evidence="8">
    <location>
        <begin position="253"/>
        <end position="281"/>
    </location>
</feature>
<dbReference type="GO" id="GO:0039666">
    <property type="term" value="P:virion attachment to host cell pilus"/>
    <property type="evidence" value="ECO:0007669"/>
    <property type="project" value="UniProtKB-KW"/>
</dbReference>
<evidence type="ECO:0000256" key="1">
    <source>
        <dbReference type="ARBA" id="ARBA00004328"/>
    </source>
</evidence>
<organism evidence="9">
    <name type="scientific">Leviviridae sp</name>
    <dbReference type="NCBI Taxonomy" id="2027243"/>
    <lineage>
        <taxon>Viruses</taxon>
        <taxon>Riboviria</taxon>
        <taxon>Orthornavirae</taxon>
        <taxon>Lenarviricota</taxon>
        <taxon>Leviviricetes</taxon>
        <taxon>Norzivirales</taxon>
        <taxon>Fiersviridae</taxon>
    </lineage>
</organism>
<feature type="compositionally biased region" description="Polar residues" evidence="8">
    <location>
        <begin position="115"/>
        <end position="124"/>
    </location>
</feature>
<evidence type="ECO:0000256" key="3">
    <source>
        <dbReference type="ARBA" id="ARBA00022804"/>
    </source>
</evidence>
<evidence type="ECO:0000256" key="4">
    <source>
        <dbReference type="ARBA" id="ARBA00022844"/>
    </source>
</evidence>
<evidence type="ECO:0000256" key="7">
    <source>
        <dbReference type="ARBA" id="ARBA00035110"/>
    </source>
</evidence>
<name>A0A514D3G7_9VIRU</name>
<keyword evidence="5" id="KW-1175">Viral attachment to host cell pilus</keyword>
<evidence type="ECO:0000256" key="8">
    <source>
        <dbReference type="SAM" id="MobiDB-lite"/>
    </source>
</evidence>
<protein>
    <submittedName>
        <fullName evidence="9">Uncharacterized protein</fullName>
    </submittedName>
</protein>
<evidence type="ECO:0000256" key="2">
    <source>
        <dbReference type="ARBA" id="ARBA00022581"/>
    </source>
</evidence>
<keyword evidence="2" id="KW-0945">Host-virus interaction</keyword>
<gene>
    <name evidence="9" type="ORF">H2RhizoLitter491315_000003</name>
</gene>
<evidence type="ECO:0000256" key="5">
    <source>
        <dbReference type="ARBA" id="ARBA00023104"/>
    </source>
</evidence>
<dbReference type="InterPro" id="IPR005563">
    <property type="entry name" value="A_protein"/>
</dbReference>
<keyword evidence="4" id="KW-0946">Virion</keyword>
<feature type="compositionally biased region" description="Polar residues" evidence="8">
    <location>
        <begin position="93"/>
        <end position="108"/>
    </location>
</feature>
<feature type="compositionally biased region" description="Polar residues" evidence="8">
    <location>
        <begin position="253"/>
        <end position="265"/>
    </location>
</feature>
<dbReference type="GO" id="GO:0044423">
    <property type="term" value="C:virion component"/>
    <property type="evidence" value="ECO:0007669"/>
    <property type="project" value="UniProtKB-KW"/>
</dbReference>
<keyword evidence="3" id="KW-1161">Viral attachment to host cell</keyword>
<dbReference type="EMBL" id="MN033881">
    <property type="protein sequence ID" value="QDH88147.1"/>
    <property type="molecule type" value="Genomic_RNA"/>
</dbReference>
<comment type="similarity">
    <text evidence="7">Belongs to the Leviviricetes maturation protein family.</text>
</comment>
<evidence type="ECO:0000256" key="6">
    <source>
        <dbReference type="ARBA" id="ARBA00023296"/>
    </source>
</evidence>
<feature type="region of interest" description="Disordered" evidence="8">
    <location>
        <begin position="93"/>
        <end position="130"/>
    </location>
</feature>
<sequence>MPSQSFSQVGTKTVFQNYFVNDSGPIFHPDGSGGGYWEPGKGHMTTASSSVPFNLMTGTRVWSTTPGFNSKNRPPILPPLGFSYQKQKNSSYSFSSVNTTPQSVTSGPGTPGYEVSQTTETQSMPLPGIPNTVSSLVSQAQAKATQNVLEALKDSSFNAAQAVAERKQTMDLVASTATRIAKAAGQLKKGNFAKAARDLGVTPKKRAGRRFVRDYALDQGKAVGNAWLELQYGWKPLLGDVYGATEALAKANNSSGNQNMNTTFKKVTGRSKRKEAPSIRTNTPISPGVGYNYTVATGMCEVQCKIGITYAITSPAVTNLAKLGITNPLLLAWELLPYSFVVDWFLPIGDYLGAQDATLGLTFKFGYRTTVRKYISNSTKSWSYTTTAGTKQYYGFVTQEIENIQIDRSTLDAFPSAPFPRFKNPLSQSHVASAMALLLQTFKR</sequence>
<reference evidence="9" key="1">
    <citation type="submission" date="2019-05" db="EMBL/GenBank/DDBJ databases">
        <title>Metatranscriptomic reconstruction reveals RNA viruses with the potential to shape carbon cycling in soil.</title>
        <authorList>
            <person name="Starr E.P."/>
            <person name="Nuccio E."/>
            <person name="Pett-Ridge J."/>
            <person name="Banfield J.F."/>
            <person name="Firestone M.K."/>
        </authorList>
    </citation>
    <scope>NUCLEOTIDE SEQUENCE</scope>
    <source>
        <strain evidence="9">H2_Rhizo_Litter_49_scaffold_1315</strain>
    </source>
</reference>
<proteinExistence type="inferred from homology"/>
<accession>A0A514D3G7</accession>
<keyword evidence="6" id="KW-1160">Virus entry into host cell</keyword>